<protein>
    <submittedName>
        <fullName evidence="1">Uncharacterized protein</fullName>
    </submittedName>
</protein>
<dbReference type="EMBL" id="CP029149">
    <property type="protein sequence ID" value="QHN65687.1"/>
    <property type="molecule type" value="Genomic_DNA"/>
</dbReference>
<proteinExistence type="predicted"/>
<dbReference type="AlphaFoldDB" id="A0A6P1QX17"/>
<reference evidence="1 2" key="1">
    <citation type="submission" date="2018-04" db="EMBL/GenBank/DDBJ databases">
        <title>Characteristic and Complete Genome Sequencing of A Novel Member of Infective Endocarditis Causative Bacteria: Bergeyella cardium QL-PH.</title>
        <authorList>
            <person name="Pan H."/>
            <person name="Sun E."/>
            <person name="Zhang Y."/>
        </authorList>
    </citation>
    <scope>NUCLEOTIDE SEQUENCE [LARGE SCALE GENOMIC DNA]</scope>
    <source>
        <strain evidence="1 2">HPQL</strain>
    </source>
</reference>
<organism evidence="1 2">
    <name type="scientific">Bergeyella cardium</name>
    <dbReference type="NCBI Taxonomy" id="1585976"/>
    <lineage>
        <taxon>Bacteria</taxon>
        <taxon>Pseudomonadati</taxon>
        <taxon>Bacteroidota</taxon>
        <taxon>Flavobacteriia</taxon>
        <taxon>Flavobacteriales</taxon>
        <taxon>Weeksellaceae</taxon>
        <taxon>Bergeyella</taxon>
    </lineage>
</organism>
<evidence type="ECO:0000313" key="1">
    <source>
        <dbReference type="EMBL" id="QHN65687.1"/>
    </source>
</evidence>
<dbReference type="Proteomes" id="UP000464318">
    <property type="component" value="Chromosome"/>
</dbReference>
<dbReference type="RefSeq" id="WP_160224425.1">
    <property type="nucleotide sequence ID" value="NZ_CP029149.1"/>
</dbReference>
<dbReference type="KEGG" id="bcad:DBX24_07225"/>
<keyword evidence="2" id="KW-1185">Reference proteome</keyword>
<gene>
    <name evidence="1" type="ORF">DBX24_07225</name>
</gene>
<sequence length="159" mass="17909">MPKNQISATISDQTLAQIETKISEIRQLLSPYLVNLTPEERTKLPKMSDKSVSFVSKVMEYIKTNPDLIPPMMDKEEMEKDFKLNQSLQPVFKILKQLSENVSETLMLTGHEAYAQALLYYATVKMAAKTGSPDAKTIQEDLGKRFAGQGKTKKTPPKN</sequence>
<name>A0A6P1QX17_9FLAO</name>
<evidence type="ECO:0000313" key="2">
    <source>
        <dbReference type="Proteomes" id="UP000464318"/>
    </source>
</evidence>
<dbReference type="OrthoDB" id="5952844at2"/>
<accession>A0A6P1QX17</accession>